<name>A0ABX5GBL7_PHOLE</name>
<dbReference type="InterPro" id="IPR036291">
    <property type="entry name" value="NAD(P)-bd_dom_sf"/>
</dbReference>
<reference evidence="2 3" key="1">
    <citation type="submission" date="2018-01" db="EMBL/GenBank/DDBJ databases">
        <title>Whole genome sequencing of Histamine producing bacteria.</title>
        <authorList>
            <person name="Butler K."/>
        </authorList>
    </citation>
    <scope>NUCLEOTIDE SEQUENCE [LARGE SCALE GENOMIC DNA]</scope>
    <source>
        <strain evidence="2 3">ATCC 25521</strain>
    </source>
</reference>
<dbReference type="RefSeq" id="WP_045063686.1">
    <property type="nucleotide sequence ID" value="NZ_CP131601.1"/>
</dbReference>
<accession>A0ABX5GBL7</accession>
<dbReference type="Pfam" id="PF01370">
    <property type="entry name" value="Epimerase"/>
    <property type="match status" value="1"/>
</dbReference>
<dbReference type="PANTHER" id="PTHR43245:SF58">
    <property type="entry name" value="BLL5923 PROTEIN"/>
    <property type="match status" value="1"/>
</dbReference>
<evidence type="ECO:0000313" key="3">
    <source>
        <dbReference type="Proteomes" id="UP000241566"/>
    </source>
</evidence>
<dbReference type="EMBL" id="PYOI01000037">
    <property type="protein sequence ID" value="PSV78648.1"/>
    <property type="molecule type" value="Genomic_DNA"/>
</dbReference>
<dbReference type="InterPro" id="IPR001509">
    <property type="entry name" value="Epimerase_deHydtase"/>
</dbReference>
<dbReference type="InterPro" id="IPR050177">
    <property type="entry name" value="Lipid_A_modif_metabolic_enz"/>
</dbReference>
<organism evidence="2 3">
    <name type="scientific">Photobacterium leiognathi</name>
    <dbReference type="NCBI Taxonomy" id="553611"/>
    <lineage>
        <taxon>Bacteria</taxon>
        <taxon>Pseudomonadati</taxon>
        <taxon>Pseudomonadota</taxon>
        <taxon>Gammaproteobacteria</taxon>
        <taxon>Vibrionales</taxon>
        <taxon>Vibrionaceae</taxon>
        <taxon>Photobacterium</taxon>
    </lineage>
</organism>
<sequence length="298" mass="32596">MILLTGSNGFIGSELYKTQSSLFKIVSRHQKGIDCFKVQSIDSETNWNGAFDNIHCIIHLAGLAHSSCHTAEELYEVNTRGTLKLAEDAVNAGVRRFIFVSSIGVNGSVTKSLPFNSNSKPAPHNNYSLSKLKAEQELLELARNTGLEVVIVRPTLVYGVNAPGNFGLLTKLVKKSPVLPFGLVNNKRSFISVKNLCDLLLVCAKHESAPGHVFLASDGEPISTKEFTNAITKGLGKSVYQLPIPLWCMRFGARLVGKKSISEQLLDNLEVDSSNIFDVLGWVPPYSMEQVMSSLSKE</sequence>
<gene>
    <name evidence="2" type="ORF">CTM94_18245</name>
</gene>
<proteinExistence type="predicted"/>
<dbReference type="SUPFAM" id="SSF51735">
    <property type="entry name" value="NAD(P)-binding Rossmann-fold domains"/>
    <property type="match status" value="1"/>
</dbReference>
<protein>
    <submittedName>
        <fullName evidence="2">UDP-glucose 4-epimerase</fullName>
    </submittedName>
</protein>
<dbReference type="Proteomes" id="UP000241566">
    <property type="component" value="Unassembled WGS sequence"/>
</dbReference>
<dbReference type="PANTHER" id="PTHR43245">
    <property type="entry name" value="BIFUNCTIONAL POLYMYXIN RESISTANCE PROTEIN ARNA"/>
    <property type="match status" value="1"/>
</dbReference>
<evidence type="ECO:0000313" key="2">
    <source>
        <dbReference type="EMBL" id="PSV78648.1"/>
    </source>
</evidence>
<dbReference type="Gene3D" id="3.40.50.720">
    <property type="entry name" value="NAD(P)-binding Rossmann-like Domain"/>
    <property type="match status" value="1"/>
</dbReference>
<keyword evidence="3" id="KW-1185">Reference proteome</keyword>
<comment type="caution">
    <text evidence="2">The sequence shown here is derived from an EMBL/GenBank/DDBJ whole genome shotgun (WGS) entry which is preliminary data.</text>
</comment>
<feature type="domain" description="NAD-dependent epimerase/dehydratase" evidence="1">
    <location>
        <begin position="2"/>
        <end position="213"/>
    </location>
</feature>
<evidence type="ECO:0000259" key="1">
    <source>
        <dbReference type="Pfam" id="PF01370"/>
    </source>
</evidence>